<dbReference type="InterPro" id="IPR008331">
    <property type="entry name" value="Ferritin_DPS_dom"/>
</dbReference>
<dbReference type="STRING" id="1503925.TH53_18385"/>
<protein>
    <submittedName>
        <fullName evidence="3">Contig80, whole genome shotgun sequence</fullName>
    </submittedName>
</protein>
<evidence type="ECO:0000259" key="2">
    <source>
        <dbReference type="Pfam" id="PF00210"/>
    </source>
</evidence>
<dbReference type="Pfam" id="PF00210">
    <property type="entry name" value="Ferritin"/>
    <property type="match status" value="1"/>
</dbReference>
<dbReference type="PANTHER" id="PTHR42932:SF1">
    <property type="entry name" value="GENERAL STRESS PROTEIN 20U"/>
    <property type="match status" value="1"/>
</dbReference>
<dbReference type="SUPFAM" id="SSF47240">
    <property type="entry name" value="Ferritin-like"/>
    <property type="match status" value="1"/>
</dbReference>
<dbReference type="Gene3D" id="1.20.1260.10">
    <property type="match status" value="1"/>
</dbReference>
<dbReference type="RefSeq" id="WP_041884087.1">
    <property type="nucleotide sequence ID" value="NZ_CP157278.1"/>
</dbReference>
<dbReference type="InterPro" id="IPR012347">
    <property type="entry name" value="Ferritin-like"/>
</dbReference>
<gene>
    <name evidence="3" type="ORF">TH53_18385</name>
</gene>
<dbReference type="AlphaFoldDB" id="A0A0D0GIH0"/>
<comment type="caution">
    <text evidence="3">The sequence shown here is derived from an EMBL/GenBank/DDBJ whole genome shotgun (WGS) entry which is preliminary data.</text>
</comment>
<evidence type="ECO:0000256" key="1">
    <source>
        <dbReference type="ARBA" id="ARBA00009497"/>
    </source>
</evidence>
<accession>A0A0D0GIH0</accession>
<proteinExistence type="inferred from homology"/>
<dbReference type="InterPro" id="IPR002177">
    <property type="entry name" value="DPS_DNA-bd"/>
</dbReference>
<keyword evidence="4" id="KW-1185">Reference proteome</keyword>
<dbReference type="GO" id="GO:0008199">
    <property type="term" value="F:ferric iron binding"/>
    <property type="evidence" value="ECO:0007669"/>
    <property type="project" value="InterPro"/>
</dbReference>
<feature type="domain" description="Ferritin/DPS" evidence="2">
    <location>
        <begin position="17"/>
        <end position="153"/>
    </location>
</feature>
<evidence type="ECO:0000313" key="4">
    <source>
        <dbReference type="Proteomes" id="UP000032049"/>
    </source>
</evidence>
<dbReference type="OrthoDB" id="9797023at2"/>
<organism evidence="3 4">
    <name type="scientific">Pedobacter lusitanus</name>
    <dbReference type="NCBI Taxonomy" id="1503925"/>
    <lineage>
        <taxon>Bacteria</taxon>
        <taxon>Pseudomonadati</taxon>
        <taxon>Bacteroidota</taxon>
        <taxon>Sphingobacteriia</taxon>
        <taxon>Sphingobacteriales</taxon>
        <taxon>Sphingobacteriaceae</taxon>
        <taxon>Pedobacter</taxon>
    </lineage>
</organism>
<dbReference type="EMBL" id="JXRA01000080">
    <property type="protein sequence ID" value="KIO75855.1"/>
    <property type="molecule type" value="Genomic_DNA"/>
</dbReference>
<sequence length="156" mass="18304">MEPIIGTIEKNSVKTAQALNLILADEFLLYTKTKNAHWNLDKHDIHRRLMLFKEQYELLEELMDSIAERIHATGYNIPATLEIFLKLEHLVEQCQVKNDGIEFIAELLEDHENLIIRLRKKAHYFGSELQESGVGTYIMELIKKHQQMIESLKIYL</sequence>
<name>A0A0D0GIH0_9SPHI</name>
<reference evidence="3 4" key="1">
    <citation type="submission" date="2015-01" db="EMBL/GenBank/DDBJ databases">
        <title>Draft genome sequence of Pedobacter sp. NL19 isolated from sludge of an effluent treatment pond in an abandoned uranium mine.</title>
        <authorList>
            <person name="Santos T."/>
            <person name="Caetano T."/>
            <person name="Covas C."/>
            <person name="Cruz A."/>
            <person name="Mendo S."/>
        </authorList>
    </citation>
    <scope>NUCLEOTIDE SEQUENCE [LARGE SCALE GENOMIC DNA]</scope>
    <source>
        <strain evidence="3 4">NL19</strain>
    </source>
</reference>
<dbReference type="Proteomes" id="UP000032049">
    <property type="component" value="Unassembled WGS sequence"/>
</dbReference>
<dbReference type="PANTHER" id="PTHR42932">
    <property type="entry name" value="GENERAL STRESS PROTEIN 20U"/>
    <property type="match status" value="1"/>
</dbReference>
<dbReference type="InterPro" id="IPR009078">
    <property type="entry name" value="Ferritin-like_SF"/>
</dbReference>
<evidence type="ECO:0000313" key="3">
    <source>
        <dbReference type="EMBL" id="KIO75855.1"/>
    </source>
</evidence>
<comment type="similarity">
    <text evidence="1">Belongs to the Dps family.</text>
</comment>